<dbReference type="Gene3D" id="1.10.10.60">
    <property type="entry name" value="Homeodomain-like"/>
    <property type="match status" value="1"/>
</dbReference>
<dbReference type="KEGG" id="lpy:FIV34_17620"/>
<name>A0A4Y5Z8N8_9GAMM</name>
<dbReference type="InterPro" id="IPR050204">
    <property type="entry name" value="AraC_XylS_family_regulators"/>
</dbReference>
<dbReference type="PROSITE" id="PS00041">
    <property type="entry name" value="HTH_ARAC_FAMILY_1"/>
    <property type="match status" value="1"/>
</dbReference>
<evidence type="ECO:0000313" key="5">
    <source>
        <dbReference type="EMBL" id="QDE40899.1"/>
    </source>
</evidence>
<dbReference type="OrthoDB" id="9809338at2"/>
<dbReference type="Pfam" id="PF12833">
    <property type="entry name" value="HTH_18"/>
    <property type="match status" value="1"/>
</dbReference>
<organism evidence="5 6">
    <name type="scientific">Luteibacter pinisoli</name>
    <dbReference type="NCBI Taxonomy" id="2589080"/>
    <lineage>
        <taxon>Bacteria</taxon>
        <taxon>Pseudomonadati</taxon>
        <taxon>Pseudomonadota</taxon>
        <taxon>Gammaproteobacteria</taxon>
        <taxon>Lysobacterales</taxon>
        <taxon>Rhodanobacteraceae</taxon>
        <taxon>Luteibacter</taxon>
    </lineage>
</organism>
<sequence>MQETRMRPDMSATLRTLPSAGVLVAPPQGTVTAHTGPVLDRLLDTLWSRQALDTIDYAGTSGEPLLVAYCNEPGRPTSGLVLRPVPGSHDDMPIAARLAAILVRLLEQHPASVGASLEVAQALRLASLALPPAPPQPKPQPARQLAEWQRVQAVAYMDHHLADGFVTADVAARCGMSSSRFSAAFRVSFGISVRQWVIHRRVQLAQRMLSNEDVTLEAVAAACGFSEQCHFNRQFARVVGVPPGTWRRRHSTMAA</sequence>
<dbReference type="AlphaFoldDB" id="A0A4Y5Z8N8"/>
<dbReference type="Proteomes" id="UP000316093">
    <property type="component" value="Chromosome"/>
</dbReference>
<protein>
    <submittedName>
        <fullName evidence="5">Helix-turn-helix transcriptional regulator</fullName>
    </submittedName>
</protein>
<accession>A0A4Y5Z8N8</accession>
<dbReference type="SMART" id="SM00342">
    <property type="entry name" value="HTH_ARAC"/>
    <property type="match status" value="1"/>
</dbReference>
<dbReference type="InterPro" id="IPR018060">
    <property type="entry name" value="HTH_AraC"/>
</dbReference>
<feature type="domain" description="HTH araC/xylS-type" evidence="4">
    <location>
        <begin position="151"/>
        <end position="249"/>
    </location>
</feature>
<proteinExistence type="predicted"/>
<dbReference type="GO" id="GO:0043565">
    <property type="term" value="F:sequence-specific DNA binding"/>
    <property type="evidence" value="ECO:0007669"/>
    <property type="project" value="InterPro"/>
</dbReference>
<dbReference type="InterPro" id="IPR018062">
    <property type="entry name" value="HTH_AraC-typ_CS"/>
</dbReference>
<evidence type="ECO:0000256" key="2">
    <source>
        <dbReference type="ARBA" id="ARBA00023125"/>
    </source>
</evidence>
<keyword evidence="1" id="KW-0805">Transcription regulation</keyword>
<keyword evidence="2" id="KW-0238">DNA-binding</keyword>
<evidence type="ECO:0000256" key="3">
    <source>
        <dbReference type="ARBA" id="ARBA00023163"/>
    </source>
</evidence>
<dbReference type="SUPFAM" id="SSF46689">
    <property type="entry name" value="Homeodomain-like"/>
    <property type="match status" value="2"/>
</dbReference>
<evidence type="ECO:0000313" key="6">
    <source>
        <dbReference type="Proteomes" id="UP000316093"/>
    </source>
</evidence>
<reference evidence="5 6" key="1">
    <citation type="submission" date="2019-06" db="EMBL/GenBank/DDBJ databases">
        <title>A complete genome sequence for Luteibacter pinisoli MAH-14.</title>
        <authorList>
            <person name="Baltrus D.A."/>
        </authorList>
    </citation>
    <scope>NUCLEOTIDE SEQUENCE [LARGE SCALE GENOMIC DNA]</scope>
    <source>
        <strain evidence="5 6">MAH-14</strain>
    </source>
</reference>
<keyword evidence="3" id="KW-0804">Transcription</keyword>
<dbReference type="PANTHER" id="PTHR46796">
    <property type="entry name" value="HTH-TYPE TRANSCRIPTIONAL ACTIVATOR RHAS-RELATED"/>
    <property type="match status" value="1"/>
</dbReference>
<dbReference type="EMBL" id="CP041046">
    <property type="protein sequence ID" value="QDE40899.1"/>
    <property type="molecule type" value="Genomic_DNA"/>
</dbReference>
<dbReference type="PANTHER" id="PTHR46796:SF14">
    <property type="entry name" value="TRANSCRIPTIONAL REGULATORY PROTEIN"/>
    <property type="match status" value="1"/>
</dbReference>
<evidence type="ECO:0000256" key="1">
    <source>
        <dbReference type="ARBA" id="ARBA00023015"/>
    </source>
</evidence>
<gene>
    <name evidence="5" type="ORF">FIV34_17620</name>
</gene>
<dbReference type="PROSITE" id="PS01124">
    <property type="entry name" value="HTH_ARAC_FAMILY_2"/>
    <property type="match status" value="1"/>
</dbReference>
<evidence type="ECO:0000259" key="4">
    <source>
        <dbReference type="PROSITE" id="PS01124"/>
    </source>
</evidence>
<dbReference type="InterPro" id="IPR009057">
    <property type="entry name" value="Homeodomain-like_sf"/>
</dbReference>
<keyword evidence="6" id="KW-1185">Reference proteome</keyword>
<dbReference type="GO" id="GO:0003700">
    <property type="term" value="F:DNA-binding transcription factor activity"/>
    <property type="evidence" value="ECO:0007669"/>
    <property type="project" value="InterPro"/>
</dbReference>